<keyword evidence="5" id="KW-0328">Glycosyltransferase</keyword>
<evidence type="ECO:0000256" key="7">
    <source>
        <dbReference type="ARBA" id="ARBA00022692"/>
    </source>
</evidence>
<dbReference type="SUPFAM" id="SSF53448">
    <property type="entry name" value="Nucleotide-diphospho-sugar transferases"/>
    <property type="match status" value="1"/>
</dbReference>
<dbReference type="Gene3D" id="3.90.550.10">
    <property type="entry name" value="Spore Coat Polysaccharide Biosynthesis Protein SpsA, Chain A"/>
    <property type="match status" value="1"/>
</dbReference>
<organism evidence="16 17">
    <name type="scientific">Orbilia ellipsospora</name>
    <dbReference type="NCBI Taxonomy" id="2528407"/>
    <lineage>
        <taxon>Eukaryota</taxon>
        <taxon>Fungi</taxon>
        <taxon>Dikarya</taxon>
        <taxon>Ascomycota</taxon>
        <taxon>Pezizomycotina</taxon>
        <taxon>Orbiliomycetes</taxon>
        <taxon>Orbiliales</taxon>
        <taxon>Orbiliaceae</taxon>
        <taxon>Orbilia</taxon>
    </lineage>
</organism>
<dbReference type="CDD" id="cd04188">
    <property type="entry name" value="DPG_synthase"/>
    <property type="match status" value="1"/>
</dbReference>
<keyword evidence="7 14" id="KW-0812">Transmembrane</keyword>
<dbReference type="EC" id="2.4.1.117" evidence="4"/>
<keyword evidence="10 14" id="KW-1133">Transmembrane helix</keyword>
<keyword evidence="11 14" id="KW-0472">Membrane</keyword>
<gene>
    <name evidence="16" type="primary">ALG5</name>
    <name evidence="16" type="ORF">TWF694_002629</name>
</gene>
<feature type="transmembrane region" description="Helical" evidence="14">
    <location>
        <begin position="30"/>
        <end position="53"/>
    </location>
</feature>
<accession>A0AAV9X3X9</accession>
<feature type="domain" description="Glycosyltransferase 2-like" evidence="15">
    <location>
        <begin position="171"/>
        <end position="257"/>
    </location>
</feature>
<name>A0AAV9X3X9_9PEZI</name>
<evidence type="ECO:0000256" key="9">
    <source>
        <dbReference type="ARBA" id="ARBA00022968"/>
    </source>
</evidence>
<reference evidence="16 17" key="1">
    <citation type="submission" date="2019-10" db="EMBL/GenBank/DDBJ databases">
        <authorList>
            <person name="Palmer J.M."/>
        </authorList>
    </citation>
    <scope>NUCLEOTIDE SEQUENCE [LARGE SCALE GENOMIC DNA]</scope>
    <source>
        <strain evidence="16 17">TWF694</strain>
    </source>
</reference>
<evidence type="ECO:0000256" key="1">
    <source>
        <dbReference type="ARBA" id="ARBA00004389"/>
    </source>
</evidence>
<evidence type="ECO:0000256" key="2">
    <source>
        <dbReference type="ARBA" id="ARBA00004922"/>
    </source>
</evidence>
<proteinExistence type="inferred from homology"/>
<comment type="subcellular location">
    <subcellularLocation>
        <location evidence="1">Endoplasmic reticulum membrane</location>
        <topology evidence="1">Single-pass membrane protein</topology>
    </subcellularLocation>
</comment>
<dbReference type="Pfam" id="PF00535">
    <property type="entry name" value="Glycos_transf_2"/>
    <property type="match status" value="1"/>
</dbReference>
<evidence type="ECO:0000256" key="8">
    <source>
        <dbReference type="ARBA" id="ARBA00022824"/>
    </source>
</evidence>
<dbReference type="InterPro" id="IPR001173">
    <property type="entry name" value="Glyco_trans_2-like"/>
</dbReference>
<dbReference type="EMBL" id="JAVHJO010000011">
    <property type="protein sequence ID" value="KAK6533697.1"/>
    <property type="molecule type" value="Genomic_DNA"/>
</dbReference>
<dbReference type="InterPro" id="IPR035518">
    <property type="entry name" value="DPG_synthase"/>
</dbReference>
<dbReference type="GO" id="GO:0006487">
    <property type="term" value="P:protein N-linked glycosylation"/>
    <property type="evidence" value="ECO:0007669"/>
    <property type="project" value="TreeGrafter"/>
</dbReference>
<evidence type="ECO:0000313" key="16">
    <source>
        <dbReference type="EMBL" id="KAK6533697.1"/>
    </source>
</evidence>
<comment type="pathway">
    <text evidence="2">Protein modification; protein glycosylation.</text>
</comment>
<protein>
    <recommendedName>
        <fullName evidence="4">dolichyl-phosphate beta-glucosyltransferase</fullName>
        <ecNumber evidence="4">2.4.1.117</ecNumber>
    </recommendedName>
</protein>
<keyword evidence="9" id="KW-0735">Signal-anchor</keyword>
<evidence type="ECO:0000256" key="14">
    <source>
        <dbReference type="SAM" id="Phobius"/>
    </source>
</evidence>
<sequence>MTVMSTYLPPSLEFLAPAVDGVYEHLTPTVVLASLAAVVVVDVGLLYLLLLLVTHTPRAETASEKTYITADSNGPVATPLPLPDTLDAGVEPEVYMSVIVPAYNEALRIEGMLDEAVDFLREEYGDNQNQTVAAAGKEGVKRRKENGAAPANGHANGGVNGSANGEREVTGWEILIVDDGSKDTTTDFVLAWMKRRVEMGHMKAGDLRVVHLEKNRGKGGAVTHGMRHMRGKYAVFADADGATKFSDLRTLLARLKSIESTKPAPADPSKREIHGIAVGSRAHMVNSSAVVERQWYRNLLMYAFHTFLHVIGIQKIKDTQCGFKLFTRDTARLVFWECHCEGWIFDIECLLIAEEEKVGVEEVSVTWHEVEGTKMSLIRDSLTMAWDLVVVRSAYIVGVYGGKRKAWRKGKAGAKRL</sequence>
<evidence type="ECO:0000256" key="6">
    <source>
        <dbReference type="ARBA" id="ARBA00022679"/>
    </source>
</evidence>
<dbReference type="PANTHER" id="PTHR10859">
    <property type="entry name" value="GLYCOSYL TRANSFERASE"/>
    <property type="match status" value="1"/>
</dbReference>
<evidence type="ECO:0000256" key="5">
    <source>
        <dbReference type="ARBA" id="ARBA00022676"/>
    </source>
</evidence>
<dbReference type="AlphaFoldDB" id="A0AAV9X3X9"/>
<feature type="region of interest" description="Disordered" evidence="13">
    <location>
        <begin position="130"/>
        <end position="165"/>
    </location>
</feature>
<evidence type="ECO:0000256" key="10">
    <source>
        <dbReference type="ARBA" id="ARBA00022989"/>
    </source>
</evidence>
<evidence type="ECO:0000256" key="4">
    <source>
        <dbReference type="ARBA" id="ARBA00012583"/>
    </source>
</evidence>
<keyword evidence="6" id="KW-0808">Transferase</keyword>
<evidence type="ECO:0000313" key="17">
    <source>
        <dbReference type="Proteomes" id="UP001365542"/>
    </source>
</evidence>
<evidence type="ECO:0000259" key="15">
    <source>
        <dbReference type="Pfam" id="PF00535"/>
    </source>
</evidence>
<comment type="catalytic activity">
    <reaction evidence="12">
        <text>a di-trans,poly-cis-dolichyl phosphate + UDP-alpha-D-glucose = a di-trans,poly-cis-dolichyl beta-D-glucosyl phosphate + UDP</text>
        <dbReference type="Rhea" id="RHEA:15401"/>
        <dbReference type="Rhea" id="RHEA-COMP:19498"/>
        <dbReference type="Rhea" id="RHEA-COMP:19502"/>
        <dbReference type="ChEBI" id="CHEBI:57525"/>
        <dbReference type="ChEBI" id="CHEBI:57683"/>
        <dbReference type="ChEBI" id="CHEBI:58223"/>
        <dbReference type="ChEBI" id="CHEBI:58885"/>
        <dbReference type="EC" id="2.4.1.117"/>
    </reaction>
    <physiologicalReaction direction="left-to-right" evidence="12">
        <dbReference type="Rhea" id="RHEA:15402"/>
    </physiologicalReaction>
</comment>
<evidence type="ECO:0000256" key="11">
    <source>
        <dbReference type="ARBA" id="ARBA00023136"/>
    </source>
</evidence>
<dbReference type="PANTHER" id="PTHR10859:SF91">
    <property type="entry name" value="DOLICHYL-PHOSPHATE BETA-GLUCOSYLTRANSFERASE"/>
    <property type="match status" value="1"/>
</dbReference>
<keyword evidence="17" id="KW-1185">Reference proteome</keyword>
<dbReference type="GO" id="GO:0005789">
    <property type="term" value="C:endoplasmic reticulum membrane"/>
    <property type="evidence" value="ECO:0007669"/>
    <property type="project" value="UniProtKB-SubCell"/>
</dbReference>
<evidence type="ECO:0000256" key="13">
    <source>
        <dbReference type="SAM" id="MobiDB-lite"/>
    </source>
</evidence>
<comment type="caution">
    <text evidence="16">The sequence shown here is derived from an EMBL/GenBank/DDBJ whole genome shotgun (WGS) entry which is preliminary data.</text>
</comment>
<evidence type="ECO:0000256" key="3">
    <source>
        <dbReference type="ARBA" id="ARBA00006739"/>
    </source>
</evidence>
<evidence type="ECO:0000256" key="12">
    <source>
        <dbReference type="ARBA" id="ARBA00045097"/>
    </source>
</evidence>
<dbReference type="GO" id="GO:0004581">
    <property type="term" value="F:dolichyl-phosphate beta-glucosyltransferase activity"/>
    <property type="evidence" value="ECO:0007669"/>
    <property type="project" value="UniProtKB-EC"/>
</dbReference>
<keyword evidence="8" id="KW-0256">Endoplasmic reticulum</keyword>
<comment type="similarity">
    <text evidence="3">Belongs to the glycosyltransferase 2 family.</text>
</comment>
<dbReference type="InterPro" id="IPR029044">
    <property type="entry name" value="Nucleotide-diphossugar_trans"/>
</dbReference>
<dbReference type="Proteomes" id="UP001365542">
    <property type="component" value="Unassembled WGS sequence"/>
</dbReference>